<dbReference type="PROSITE" id="PS51272">
    <property type="entry name" value="SLH"/>
    <property type="match status" value="3"/>
</dbReference>
<dbReference type="PANTHER" id="PTHR45867">
    <property type="entry name" value="PURPLE ACID PHOSPHATASE"/>
    <property type="match status" value="1"/>
</dbReference>
<evidence type="ECO:0000256" key="2">
    <source>
        <dbReference type="SAM" id="MobiDB-lite"/>
    </source>
</evidence>
<feature type="compositionally biased region" description="Pro residues" evidence="2">
    <location>
        <begin position="1709"/>
        <end position="1732"/>
    </location>
</feature>
<organism evidence="4 5">
    <name type="scientific">Paenibacillus borealis</name>
    <dbReference type="NCBI Taxonomy" id="160799"/>
    <lineage>
        <taxon>Bacteria</taxon>
        <taxon>Bacillati</taxon>
        <taxon>Bacillota</taxon>
        <taxon>Bacilli</taxon>
        <taxon>Bacillales</taxon>
        <taxon>Paenibacillaceae</taxon>
        <taxon>Paenibacillus</taxon>
    </lineage>
</organism>
<dbReference type="Gene3D" id="2.60.40.1080">
    <property type="match status" value="4"/>
</dbReference>
<proteinExistence type="predicted"/>
<name>A0ABX3H5K0_PAEBO</name>
<dbReference type="Gene3D" id="2.60.120.430">
    <property type="entry name" value="Galactose-binding lectin"/>
    <property type="match status" value="1"/>
</dbReference>
<reference evidence="4 5" key="1">
    <citation type="submission" date="2016-10" db="EMBL/GenBank/DDBJ databases">
        <title>Paenibacillus species isolates.</title>
        <authorList>
            <person name="Beno S.M."/>
        </authorList>
    </citation>
    <scope>NUCLEOTIDE SEQUENCE [LARGE SCALE GENOMIC DNA]</scope>
    <source>
        <strain evidence="4 5">FSL H7-0744</strain>
    </source>
</reference>
<dbReference type="Pfam" id="PF00395">
    <property type="entry name" value="SLH"/>
    <property type="match status" value="3"/>
</dbReference>
<dbReference type="SUPFAM" id="SSF56300">
    <property type="entry name" value="Metallo-dependent phosphatases"/>
    <property type="match status" value="1"/>
</dbReference>
<sequence length="2122" mass="226572">MFQPGAMANAAIAELPASEYGTVMDMRKTELAPGAIYTWMDIKDERGRQKVHTVEFNPQNTGLQLRAGTKNGKVYGMQGVTGMATYADAPGNRVIAGINGDFYEISGYATGVPNGLFMDEGVILNSGGSYAFGLKADGTSIYGQPELSMSVTVNGKTKPLNSINRYRNTDQLVLYTKDYNSSTKSTADGDEIVLDIAEGEVKSGQTLKLKVSEVRTSQGDTPLAQGKVVLSAHGASRSVLQGLAPGDEVTAAFALKGEWKDVALAIGGQGPLIKDGVVQTGVGPAGVHPRTAIGTKADGSVVLFEIDGRSPGFSEGVETEELAKILKDLGVVYAMNLDGGGSSTFVARMPGTNGVKMLNQGSDGFERQTGNGLLLVNTAPELTMASKLAIQPNAERILKGSSFTFTAAGMDENGHPAAYTGALNWQVDPVLGTINEQGVFTAGSTAGVGKISAGAGNAQGEGEIEVVETLTELEFPDEIKTYTSGQSAQLSVKALRGGQTIQADNHSFEWRVEGEIGTVDKNGWFQASNENGKNGRIYVKYGSVETSFEVNVGLPPVMLENFEAGIGKYKAASAAANSVTLEEVTDQDFIRSGDRALKLEYDFIGKTGTSGAYVAATSTENRIQIPGYPEKISMWIYGDGQKHWLRGQIRDGNNAAVPVDYTDQVNGVNWTGWKYVEVAVPKGKTTPLSMDMPVRYMETSNLKKTKGAIYVDDIRALYGPLEEDQTPPVIKNEYPGANEMVKTATPALSVNGEDAGYDPVAHPGTTLIDASKVRLFIDDQLVEHGFYPPKGQITYKPKLPLAEGRHKVKLAIRDLSGNQTIKEWYFTVNLGSPFYKYVTPEVVYAGNTYTVDITAEKADKLKEGSVAFAFDPAAVRDLKVIAGSKLTEGQLEPVIDAAKGTVLLKLNRIHEAGLEDSDLLGQIQYTVRNDYIGPYTLEQLGGQLSKPLTIENTSGSVTSTEGSGTAISFIGASLESTVMTQLKLAWNHYEIAKGLAASFSVSEMEGGSAFQGAKLLIDGVEAEGVSSADGLLTTKSATVAEGTFKLQAVKGNAYSPVMTFKVAPYDGTAAPRNINVTMGEDADTSRRFAWQTQPQTEGSVVELVKQAEFTGFEDSKVLRIEGASTIYNSNNDGTMRVHKAEAANLEPGTAYVYRVGDGAANVSAQGTFVTSGGDREATKFLFIGDSQADSQAGFELWKNTAQQAFQYMPDAEMLVHAGDMVDKGFEQEQWNWWFGAAQEQLMHTSLVPIIGNHEVMGTNGDGDYLAQFNNPQNGAAGVKGTNFSFDIKDTHFVVMNTEHGEAEYKEQAQWLDQDLSATDKKWKIIFFHQGPYGSIYANERVQQVWVPVFDKHKVDLVMNGHDHIYMRSYPMNGGQRVAEGEGTRYVIGGSSGPKFYALTERFWQEKIYDEDEQIFTAVEIKNDGITVTARTVDGQEIDQLVIAKVAPESVTLDRTEALLEPGQSMQLHAQVLPANASKVKIHWSVVSEQPENTVTVNTYGLVTALKPGTAVVRAAVEGYPAIYAESKIDVDALESLSLQGKQVLRAGDTDQTVTEAVYASGKRIAVVEGLSYSSQNTDVATVDDRGQVEAHAVGSTVISVTYRELAAQYKLTVSTDGTPVMTGLEIEGPETLEQGSKGVAVVQAVYSDGSLVKLAKGVLFETSDPKVAEISESGEIHALSAGTVKVRGEYNGMSAEYGLVVTAAGQEPTPVPTPIPTPTPTPTPTPSSPPAPGAVISPAPSPTAAATLEPGVVEIAAARLSGERNAQGEVVITADPAWTELILPGNAGELLGKAPLRIQSAGLSVVIPAGVLAELSSKVPEGAIPGSTISLAAEAVGSDTAQALITRAAQMSGARLEAASEVREWKLSLTTKQGQEFVLSQFAQPVTIAYEAILQGNKELLGIYYIGEDGALEYAGGRWTEGRLSTAVSHFSKYAVLQYDKSFSDLPAEHWATGAVKQLSAKQLVQGVSRERFDPSRAVTRAEFTAMLVRSLGLSGHTAAGFADVQPDKWYAEAISAAQQAGIVNGLSGSAFGPEAEITRQEMAVMLIRAYRYAAETQVTTASAAAAFADTADAAQWAETAIEEAVRLGLLQGRAAGRFEPKQNGTRAESAQMIVNLLQYMK</sequence>
<dbReference type="Pfam" id="PF00149">
    <property type="entry name" value="Metallophos"/>
    <property type="match status" value="1"/>
</dbReference>
<dbReference type="Pfam" id="PF02368">
    <property type="entry name" value="Big_2"/>
    <property type="match status" value="2"/>
</dbReference>
<dbReference type="InterPro" id="IPR003343">
    <property type="entry name" value="Big_2"/>
</dbReference>
<protein>
    <submittedName>
        <fullName evidence="4">Metallophosphoesterase</fullName>
    </submittedName>
</protein>
<feature type="domain" description="SLH" evidence="3">
    <location>
        <begin position="1998"/>
        <end position="2061"/>
    </location>
</feature>
<dbReference type="EMBL" id="MPTB01000027">
    <property type="protein sequence ID" value="OMD45270.1"/>
    <property type="molecule type" value="Genomic_DNA"/>
</dbReference>
<dbReference type="Pfam" id="PF09992">
    <property type="entry name" value="NAGPA"/>
    <property type="match status" value="1"/>
</dbReference>
<dbReference type="SMART" id="SM00635">
    <property type="entry name" value="BID_2"/>
    <property type="match status" value="3"/>
</dbReference>
<dbReference type="Gene3D" id="2.60.40.380">
    <property type="entry name" value="Purple acid phosphatase-like, N-terminal"/>
    <property type="match status" value="1"/>
</dbReference>
<dbReference type="Gene3D" id="3.60.21.10">
    <property type="match status" value="1"/>
</dbReference>
<evidence type="ECO:0000259" key="3">
    <source>
        <dbReference type="PROSITE" id="PS51272"/>
    </source>
</evidence>
<accession>A0ABX3H5K0</accession>
<evidence type="ECO:0000313" key="5">
    <source>
        <dbReference type="Proteomes" id="UP000187412"/>
    </source>
</evidence>
<dbReference type="Proteomes" id="UP000187412">
    <property type="component" value="Unassembled WGS sequence"/>
</dbReference>
<keyword evidence="5" id="KW-1185">Reference proteome</keyword>
<evidence type="ECO:0000256" key="1">
    <source>
        <dbReference type="ARBA" id="ARBA00022729"/>
    </source>
</evidence>
<dbReference type="SUPFAM" id="SSF49363">
    <property type="entry name" value="Purple acid phosphatase, N-terminal domain"/>
    <property type="match status" value="1"/>
</dbReference>
<evidence type="ECO:0000313" key="4">
    <source>
        <dbReference type="EMBL" id="OMD45270.1"/>
    </source>
</evidence>
<dbReference type="InterPro" id="IPR008964">
    <property type="entry name" value="Invasin/intimin_cell_adhesion"/>
</dbReference>
<dbReference type="InterPro" id="IPR015914">
    <property type="entry name" value="PAPs_N"/>
</dbReference>
<feature type="domain" description="SLH" evidence="3">
    <location>
        <begin position="2065"/>
        <end position="2122"/>
    </location>
</feature>
<dbReference type="InterPro" id="IPR001119">
    <property type="entry name" value="SLH_dom"/>
</dbReference>
<dbReference type="InterPro" id="IPR008963">
    <property type="entry name" value="Purple_acid_Pase-like_N"/>
</dbReference>
<keyword evidence="1" id="KW-0732">Signal</keyword>
<feature type="domain" description="SLH" evidence="3">
    <location>
        <begin position="1939"/>
        <end position="1997"/>
    </location>
</feature>
<feature type="region of interest" description="Disordered" evidence="2">
    <location>
        <begin position="1706"/>
        <end position="1743"/>
    </location>
</feature>
<comment type="caution">
    <text evidence="4">The sequence shown here is derived from an EMBL/GenBank/DDBJ whole genome shotgun (WGS) entry which is preliminary data.</text>
</comment>
<dbReference type="PANTHER" id="PTHR45867:SF3">
    <property type="entry name" value="ACID PHOSPHATASE TYPE 7"/>
    <property type="match status" value="1"/>
</dbReference>
<dbReference type="InterPro" id="IPR029052">
    <property type="entry name" value="Metallo-depent_PP-like"/>
</dbReference>
<dbReference type="SUPFAM" id="SSF49373">
    <property type="entry name" value="Invasin/intimin cell-adhesion fragments"/>
    <property type="match status" value="2"/>
</dbReference>
<dbReference type="Pfam" id="PF16656">
    <property type="entry name" value="Pur_ac_phosph_N"/>
    <property type="match status" value="1"/>
</dbReference>
<dbReference type="InterPro" id="IPR018711">
    <property type="entry name" value="NAGPA"/>
</dbReference>
<dbReference type="InterPro" id="IPR004843">
    <property type="entry name" value="Calcineurin-like_PHP"/>
</dbReference>
<gene>
    <name evidence="4" type="ORF">BSK56_20340</name>
</gene>